<name>A0A543GGL7_9PSEU</name>
<evidence type="ECO:0000256" key="1">
    <source>
        <dbReference type="SAM" id="MobiDB-lite"/>
    </source>
</evidence>
<protein>
    <submittedName>
        <fullName evidence="2">Uncharacterized protein</fullName>
    </submittedName>
</protein>
<accession>A0A543GGL7</accession>
<reference evidence="2 3" key="1">
    <citation type="submission" date="2019-06" db="EMBL/GenBank/DDBJ databases">
        <title>Sequencing the genomes of 1000 actinobacteria strains.</title>
        <authorList>
            <person name="Klenk H.-P."/>
        </authorList>
    </citation>
    <scope>NUCLEOTIDE SEQUENCE [LARGE SCALE GENOMIC DNA]</scope>
    <source>
        <strain evidence="2 3">DSM 45511</strain>
    </source>
</reference>
<organism evidence="2 3">
    <name type="scientific">Pseudonocardia cypriaca</name>
    <dbReference type="NCBI Taxonomy" id="882449"/>
    <lineage>
        <taxon>Bacteria</taxon>
        <taxon>Bacillati</taxon>
        <taxon>Actinomycetota</taxon>
        <taxon>Actinomycetes</taxon>
        <taxon>Pseudonocardiales</taxon>
        <taxon>Pseudonocardiaceae</taxon>
        <taxon>Pseudonocardia</taxon>
    </lineage>
</organism>
<dbReference type="AlphaFoldDB" id="A0A543GGL7"/>
<feature type="compositionally biased region" description="Polar residues" evidence="1">
    <location>
        <begin position="10"/>
        <end position="19"/>
    </location>
</feature>
<evidence type="ECO:0000313" key="3">
    <source>
        <dbReference type="Proteomes" id="UP000319818"/>
    </source>
</evidence>
<dbReference type="EMBL" id="VFPH01000001">
    <property type="protein sequence ID" value="TQM45216.1"/>
    <property type="molecule type" value="Genomic_DNA"/>
</dbReference>
<keyword evidence="3" id="KW-1185">Reference proteome</keyword>
<feature type="region of interest" description="Disordered" evidence="1">
    <location>
        <begin position="1"/>
        <end position="31"/>
    </location>
</feature>
<feature type="region of interest" description="Disordered" evidence="1">
    <location>
        <begin position="47"/>
        <end position="71"/>
    </location>
</feature>
<comment type="caution">
    <text evidence="2">The sequence shown here is derived from an EMBL/GenBank/DDBJ whole genome shotgun (WGS) entry which is preliminary data.</text>
</comment>
<dbReference type="Proteomes" id="UP000319818">
    <property type="component" value="Unassembled WGS sequence"/>
</dbReference>
<sequence length="71" mass="7782">MRGAARRPWKQQTLRQEALTQGDRKTRGLAASRSVRQVFRTTRSGSPGFQIVTAIPPSTISTDDAPVRSAT</sequence>
<proteinExistence type="predicted"/>
<evidence type="ECO:0000313" key="2">
    <source>
        <dbReference type="EMBL" id="TQM45216.1"/>
    </source>
</evidence>
<gene>
    <name evidence="2" type="ORF">FB388_2614</name>
</gene>